<dbReference type="InterPro" id="IPR000719">
    <property type="entry name" value="Prot_kinase_dom"/>
</dbReference>
<dbReference type="InterPro" id="IPR036412">
    <property type="entry name" value="HAD-like_sf"/>
</dbReference>
<dbReference type="SFLD" id="SFLDF00027">
    <property type="entry name" value="p-type_atpase"/>
    <property type="match status" value="1"/>
</dbReference>
<dbReference type="InterPro" id="IPR057255">
    <property type="entry name" value="2TM_P5A-ATPase"/>
</dbReference>
<keyword evidence="10 11" id="KW-0472">Membrane</keyword>
<dbReference type="Pfam" id="PF00122">
    <property type="entry name" value="E1-E2_ATPase"/>
    <property type="match status" value="1"/>
</dbReference>
<dbReference type="Pfam" id="PF00069">
    <property type="entry name" value="Pkinase"/>
    <property type="match status" value="1"/>
</dbReference>
<evidence type="ECO:0000256" key="11">
    <source>
        <dbReference type="SAM" id="Phobius"/>
    </source>
</evidence>
<dbReference type="InterPro" id="IPR011990">
    <property type="entry name" value="TPR-like_helical_dom_sf"/>
</dbReference>
<dbReference type="Gene3D" id="1.10.510.10">
    <property type="entry name" value="Transferase(Phosphotransferase) domain 1"/>
    <property type="match status" value="1"/>
</dbReference>
<evidence type="ECO:0000256" key="7">
    <source>
        <dbReference type="ARBA" id="ARBA00022842"/>
    </source>
</evidence>
<comment type="caution">
    <text evidence="13">The sequence shown here is derived from an EMBL/GenBank/DDBJ whole genome shotgun (WGS) entry which is preliminary data.</text>
</comment>
<sequence length="2244" mass="247811">MTSEVAAAEVAPGAQFGPEGDKYEIGKQLGNGAASRVFACRRLNTGEELAVKAVDLRRLCLLGEMQEQLSRLDCEVGILHELRHERIVNLQGFHKTENWYFLVMELVGGGELFDVIVRNKSLSEMEARHIFMQLLEGVGYMHARGVIHRDLKPENILVASSRPEPKGGERYEVKIADFGLSKAIGGGASLARTRVGTPQYWAPEVLDVQKRGGSYDQAADFWGLGAVLFVMLCGRYPFDGQKQALDDQIRTASYSMSGSRWRGISEAAKSLVRGLLRVNPVDRLSLDDCLSHPWVTGQPMPLPKQQRLAPAVPVIGMRSLDLAQQADRAQMAVINEGEAVAREEGFTPKEAEDRAERAASTSCCSVDSDGKCSRAVSELRESQSQGALRTAAPLLAAAISLRIAGKEIRFGRWRWVLLMILAVALYWRPPLRGKLVLEGMPGLQRPEHFSSNLSVEGEDPHFLAPLDVQTPFFYLAGVDRAPEKLLLEASEDAYQKQKSLFRLSELLKLQISIAGSLEMANLAVRHVDSELAESTRSAYQQARELFKRAAEVVSRYAEVAGQVSHSVLPDLRLAVDEQEPAFAESLLEMVRKWVTDMKKDSDVIRANYGELQSTIVSLADRALRSKQEADVKLAQAVATAAREAMVPAEKNSTKTGCTLDQQPQFQVATRDPPGPEVEVIVEDSAESWANIDSSVSQWLPTSSGIASGFNSTDYMALVPYQPSYDAKDAKAAAERAASSSKQLLRALHELRRVDSILEGCYVFWANMDGTVQKLGQMKEHAERLVNFAGSTPKLRQRFEQRMKEYGDFWTDLERLCRQYSSDHHASQPGKCPLPLMCAIPTRVPMLGRALEMLPDLQELLLATMLRPARAIFRAKALDTHCRLRANARSNCSFALPVLMQDITLATEVLSPSTSDDELQEGEGLLEAQRYQEALQHFASAVAQQPQKQLPWFNQGLAAAELWEAQGCCDGSLFETAASSFRTVLQLDTSGRAELRYLAALAAGRLLARQAEAEDSGPATLPEALQHFAEAQRLVEQWGHPDLGSAALADWAKAVALQMRRQIAAISLPNSGINWDSLLGTLSALCEDAAEKFEKSRPAERKKFSPGMATMENQKYSFECYSPRAAYWSYDGIPFTSFYVVVLAAVLARQSFVADHLLLLLVPAALHVLLFLATQWSVQVRCLVRFKQEDIQRASHVKVVPTSNAKQNSKILLVPVHRHDGQVSISYLKKRFIYSEEHGTFQRLQFDIQSPLSKYLASTGLAAPEIAEQRRTFGENVYDIPLPTFGELFQEHAVAPFFVFQLFCVLLWLMDDYWYYSLLTLFLLVVLEAQLVHRRRSDLSELRAMRIPPRPTHVLRKGKWQVEQSNELLPGDIIGIQRSPDASFPCDALLLQGSVLVNEAMLTGESVPQMKVHATSSEEALDMAGRHRQHVVSAGTNIMMHQSSGARGFPKVPVVGSSPVAIGYVLRTGFDTTQGKLCRTILFSADRVTVSSKDAYHFILILLFFALVACAYVLYDGLIVAPTRETPRSTFKLLLAVSHIITAVVPPEFPIMLSLAVNLSLVELVKKRIFCTEPFRVPLAGKIQTCCFDKTGTLTSDSMEVGGVHGLEYAPPPFTPADEGERERSSRALEQKLPFLSTAVMAACNGLTLVEETVVGDPLEKAAQQAVQWRMSGADQATSKLGRGPDRLHILRRYPFASELQRMAVLVRHRGPGLGFCEEGRGAVSDRVLALVKGSCDALKPRLAQAPQNLDELQDQLTKSGFRVLCLAAKEMAGEVAKFDAEALEREAVESELQFCGLLVLRNSVKPNTSSTIRQLRKSYHRVLMITGDHPQTACQVAMNVCMANGRFLVLEGSGDLEWRYQDHEQHQQIPFKTAELLDLARSHTLCVPGSALAKLRQEEVEEVVGAVTVFARVSPQQKEQVILALNQRAHTVMVGDGTNDVGALKHAHVGISLMTTQVAPRARTQQELMADNGQAPLVRLGDASIASPFTYKGDSIKCCIQVLRSGRATLCSVLMMYKIMGLNSVMSAFAMSALTLDGVKLGDSQTAMESLFTSMCFFLVSRSAPAKQLAKQQPISSVFEWSVMLTLACQLVIHLVTLFCGWQMANQYRAKDFKRDLEGEFEPNLTNTVVFELMAAMHAASFLANYDGHPFMQPLSANRPLMYSLGFFVLIILVCASELVPGLNESLSLVVSPTPDFRNKILLLVLGDLSLSCLLARSISQLAHKARGRAAETRAKHLGLAEKM</sequence>
<protein>
    <recommendedName>
        <fullName evidence="12">Protein kinase domain-containing protein</fullName>
    </recommendedName>
</protein>
<dbReference type="Pfam" id="PF13246">
    <property type="entry name" value="Cation_ATPase"/>
    <property type="match status" value="1"/>
</dbReference>
<dbReference type="Pfam" id="PF23143">
    <property type="entry name" value="2TM_P5A-ATPase"/>
    <property type="match status" value="1"/>
</dbReference>
<dbReference type="SUPFAM" id="SSF81653">
    <property type="entry name" value="Calcium ATPase, transduction domain A"/>
    <property type="match status" value="1"/>
</dbReference>
<dbReference type="Gene3D" id="2.70.150.10">
    <property type="entry name" value="Calcium-transporting ATPase, cytoplasmic transduction domain A"/>
    <property type="match status" value="1"/>
</dbReference>
<dbReference type="InterPro" id="IPR023214">
    <property type="entry name" value="HAD_sf"/>
</dbReference>
<dbReference type="GO" id="GO:0015662">
    <property type="term" value="F:P-type ion transporter activity"/>
    <property type="evidence" value="ECO:0007669"/>
    <property type="project" value="TreeGrafter"/>
</dbReference>
<organism evidence="13 14">
    <name type="scientific">Effrenium voratum</name>
    <dbReference type="NCBI Taxonomy" id="2562239"/>
    <lineage>
        <taxon>Eukaryota</taxon>
        <taxon>Sar</taxon>
        <taxon>Alveolata</taxon>
        <taxon>Dinophyceae</taxon>
        <taxon>Suessiales</taxon>
        <taxon>Symbiodiniaceae</taxon>
        <taxon>Effrenium</taxon>
    </lineage>
</organism>
<dbReference type="SUPFAM" id="SSF56784">
    <property type="entry name" value="HAD-like"/>
    <property type="match status" value="1"/>
</dbReference>
<dbReference type="SUPFAM" id="SSF56112">
    <property type="entry name" value="Protein kinase-like (PK-like)"/>
    <property type="match status" value="1"/>
</dbReference>
<evidence type="ECO:0000256" key="4">
    <source>
        <dbReference type="ARBA" id="ARBA00022723"/>
    </source>
</evidence>
<dbReference type="InterPro" id="IPR059000">
    <property type="entry name" value="ATPase_P-type_domA"/>
</dbReference>
<dbReference type="InterPro" id="IPR008271">
    <property type="entry name" value="Ser/Thr_kinase_AS"/>
</dbReference>
<name>A0AA36J0S7_9DINO</name>
<dbReference type="GO" id="GO:0019829">
    <property type="term" value="F:ATPase-coupled monoatomic cation transmembrane transporter activity"/>
    <property type="evidence" value="ECO:0007669"/>
    <property type="project" value="TreeGrafter"/>
</dbReference>
<dbReference type="SUPFAM" id="SSF81665">
    <property type="entry name" value="Calcium ATPase, transmembrane domain M"/>
    <property type="match status" value="1"/>
</dbReference>
<evidence type="ECO:0000256" key="6">
    <source>
        <dbReference type="ARBA" id="ARBA00022840"/>
    </source>
</evidence>
<dbReference type="GO" id="GO:0005524">
    <property type="term" value="F:ATP binding"/>
    <property type="evidence" value="ECO:0007669"/>
    <property type="project" value="UniProtKB-KW"/>
</dbReference>
<evidence type="ECO:0000256" key="10">
    <source>
        <dbReference type="ARBA" id="ARBA00023136"/>
    </source>
</evidence>
<evidence type="ECO:0000313" key="14">
    <source>
        <dbReference type="Proteomes" id="UP001178507"/>
    </source>
</evidence>
<dbReference type="PRINTS" id="PR00119">
    <property type="entry name" value="CATATPASE"/>
</dbReference>
<keyword evidence="5" id="KW-0547">Nucleotide-binding</keyword>
<dbReference type="SUPFAM" id="SSF81660">
    <property type="entry name" value="Metal cation-transporting ATPase, ATP-binding domain N"/>
    <property type="match status" value="1"/>
</dbReference>
<keyword evidence="3 11" id="KW-0812">Transmembrane</keyword>
<evidence type="ECO:0000259" key="12">
    <source>
        <dbReference type="PROSITE" id="PS50011"/>
    </source>
</evidence>
<dbReference type="PANTHER" id="PTHR45630">
    <property type="entry name" value="CATION-TRANSPORTING ATPASE-RELATED"/>
    <property type="match status" value="1"/>
</dbReference>
<dbReference type="CDD" id="cd05117">
    <property type="entry name" value="STKc_CAMK"/>
    <property type="match status" value="1"/>
</dbReference>
<keyword evidence="6" id="KW-0067">ATP-binding</keyword>
<feature type="transmembrane region" description="Helical" evidence="11">
    <location>
        <begin position="1157"/>
        <end position="1177"/>
    </location>
</feature>
<dbReference type="EMBL" id="CAUJNA010003268">
    <property type="protein sequence ID" value="CAJ1397510.1"/>
    <property type="molecule type" value="Genomic_DNA"/>
</dbReference>
<comment type="subunit">
    <text evidence="2">Monomer.</text>
</comment>
<dbReference type="NCBIfam" id="TIGR01657">
    <property type="entry name" value="P-ATPase-V"/>
    <property type="match status" value="1"/>
</dbReference>
<evidence type="ECO:0000256" key="5">
    <source>
        <dbReference type="ARBA" id="ARBA00022741"/>
    </source>
</evidence>
<keyword evidence="7" id="KW-0460">Magnesium</keyword>
<evidence type="ECO:0000256" key="3">
    <source>
        <dbReference type="ARBA" id="ARBA00022692"/>
    </source>
</evidence>
<dbReference type="Gene3D" id="1.25.40.10">
    <property type="entry name" value="Tetratricopeptide repeat domain"/>
    <property type="match status" value="1"/>
</dbReference>
<dbReference type="InterPro" id="IPR011009">
    <property type="entry name" value="Kinase-like_dom_sf"/>
</dbReference>
<dbReference type="PROSITE" id="PS00154">
    <property type="entry name" value="ATPASE_E1_E2"/>
    <property type="match status" value="1"/>
</dbReference>
<comment type="subcellular location">
    <subcellularLocation>
        <location evidence="1">Membrane</location>
        <topology evidence="1">Multi-pass membrane protein</topology>
    </subcellularLocation>
</comment>
<dbReference type="Gene3D" id="3.40.50.1000">
    <property type="entry name" value="HAD superfamily/HAD-like"/>
    <property type="match status" value="1"/>
</dbReference>
<evidence type="ECO:0000256" key="8">
    <source>
        <dbReference type="ARBA" id="ARBA00022967"/>
    </source>
</evidence>
<dbReference type="GO" id="GO:0006874">
    <property type="term" value="P:intracellular calcium ion homeostasis"/>
    <property type="evidence" value="ECO:0007669"/>
    <property type="project" value="TreeGrafter"/>
</dbReference>
<dbReference type="GO" id="GO:0046872">
    <property type="term" value="F:metal ion binding"/>
    <property type="evidence" value="ECO:0007669"/>
    <property type="project" value="UniProtKB-KW"/>
</dbReference>
<dbReference type="FunFam" id="1.10.510.10:FF:000571">
    <property type="entry name" value="Maternal embryonic leucine zipper kinase"/>
    <property type="match status" value="1"/>
</dbReference>
<keyword evidence="9 11" id="KW-1133">Transmembrane helix</keyword>
<gene>
    <name evidence="13" type="ORF">EVOR1521_LOCUS21511</name>
</gene>
<reference evidence="13" key="1">
    <citation type="submission" date="2023-08" db="EMBL/GenBank/DDBJ databases">
        <authorList>
            <person name="Chen Y."/>
            <person name="Shah S."/>
            <person name="Dougan E. K."/>
            <person name="Thang M."/>
            <person name="Chan C."/>
        </authorList>
    </citation>
    <scope>NUCLEOTIDE SEQUENCE</scope>
</reference>
<evidence type="ECO:0000256" key="9">
    <source>
        <dbReference type="ARBA" id="ARBA00022989"/>
    </source>
</evidence>
<dbReference type="PANTHER" id="PTHR45630:SF7">
    <property type="entry name" value="ENDOPLASMIC RETICULUM TRANSMEMBRANE HELIX TRANSLOCASE"/>
    <property type="match status" value="1"/>
</dbReference>
<dbReference type="SUPFAM" id="SSF48452">
    <property type="entry name" value="TPR-like"/>
    <property type="match status" value="1"/>
</dbReference>
<dbReference type="InterPro" id="IPR006544">
    <property type="entry name" value="P-type_TPase_V"/>
</dbReference>
<dbReference type="GO" id="GO:0004672">
    <property type="term" value="F:protein kinase activity"/>
    <property type="evidence" value="ECO:0007669"/>
    <property type="project" value="InterPro"/>
</dbReference>
<feature type="transmembrane region" description="Helical" evidence="11">
    <location>
        <begin position="2014"/>
        <end position="2034"/>
    </location>
</feature>
<feature type="transmembrane region" description="Helical" evidence="11">
    <location>
        <begin position="1131"/>
        <end position="1151"/>
    </location>
</feature>
<feature type="transmembrane region" description="Helical" evidence="11">
    <location>
        <begin position="1534"/>
        <end position="1558"/>
    </location>
</feature>
<evidence type="ECO:0000256" key="2">
    <source>
        <dbReference type="ARBA" id="ARBA00011245"/>
    </source>
</evidence>
<feature type="transmembrane region" description="Helical" evidence="11">
    <location>
        <begin position="1494"/>
        <end position="1514"/>
    </location>
</feature>
<keyword evidence="4" id="KW-0479">Metal-binding</keyword>
<evidence type="ECO:0000256" key="1">
    <source>
        <dbReference type="ARBA" id="ARBA00004141"/>
    </source>
</evidence>
<feature type="transmembrane region" description="Helical" evidence="11">
    <location>
        <begin position="2085"/>
        <end position="2105"/>
    </location>
</feature>
<dbReference type="SMART" id="SM00220">
    <property type="entry name" value="S_TKc"/>
    <property type="match status" value="1"/>
</dbReference>
<accession>A0AA36J0S7</accession>
<dbReference type="InterPro" id="IPR018303">
    <property type="entry name" value="ATPase_P-typ_P_site"/>
</dbReference>
<dbReference type="InterPro" id="IPR044492">
    <property type="entry name" value="P_typ_ATPase_HD_dom"/>
</dbReference>
<feature type="domain" description="Protein kinase" evidence="12">
    <location>
        <begin position="23"/>
        <end position="295"/>
    </location>
</feature>
<dbReference type="SFLD" id="SFLDS00003">
    <property type="entry name" value="Haloacid_Dehalogenase"/>
    <property type="match status" value="1"/>
</dbReference>
<dbReference type="PROSITE" id="PS50011">
    <property type="entry name" value="PROTEIN_KINASE_DOM"/>
    <property type="match status" value="1"/>
</dbReference>
<dbReference type="Proteomes" id="UP001178507">
    <property type="component" value="Unassembled WGS sequence"/>
</dbReference>
<dbReference type="GO" id="GO:0005789">
    <property type="term" value="C:endoplasmic reticulum membrane"/>
    <property type="evidence" value="ECO:0007669"/>
    <property type="project" value="TreeGrafter"/>
</dbReference>
<feature type="transmembrane region" description="Helical" evidence="11">
    <location>
        <begin position="2160"/>
        <end position="2181"/>
    </location>
</feature>
<evidence type="ECO:0000313" key="13">
    <source>
        <dbReference type="EMBL" id="CAJ1397510.1"/>
    </source>
</evidence>
<keyword evidence="14" id="KW-1185">Reference proteome</keyword>
<dbReference type="Gene3D" id="3.40.1110.10">
    <property type="entry name" value="Calcium-transporting ATPase, cytoplasmic domain N"/>
    <property type="match status" value="1"/>
</dbReference>
<proteinExistence type="predicted"/>
<dbReference type="InterPro" id="IPR008250">
    <property type="entry name" value="ATPase_P-typ_transduc_dom_A_sf"/>
</dbReference>
<dbReference type="InterPro" id="IPR023299">
    <property type="entry name" value="ATPase_P-typ_cyto_dom_N"/>
</dbReference>
<dbReference type="SFLD" id="SFLDG00002">
    <property type="entry name" value="C1.7:_P-type_atpase_like"/>
    <property type="match status" value="1"/>
</dbReference>
<dbReference type="InterPro" id="IPR023298">
    <property type="entry name" value="ATPase_P-typ_TM_dom_sf"/>
</dbReference>
<keyword evidence="8" id="KW-1278">Translocase</keyword>
<feature type="transmembrane region" description="Helical" evidence="11">
    <location>
        <begin position="1314"/>
        <end position="1332"/>
    </location>
</feature>
<dbReference type="PROSITE" id="PS00108">
    <property type="entry name" value="PROTEIN_KINASE_ST"/>
    <property type="match status" value="1"/>
</dbReference>